<evidence type="ECO:0000313" key="2">
    <source>
        <dbReference type="EMBL" id="BAL56091.1"/>
    </source>
</evidence>
<feature type="transmembrane region" description="Helical" evidence="1">
    <location>
        <begin position="217"/>
        <end position="250"/>
    </location>
</feature>
<keyword evidence="1" id="KW-1133">Transmembrane helix</keyword>
<dbReference type="InterPro" id="IPR051533">
    <property type="entry name" value="WaaL-like"/>
</dbReference>
<dbReference type="PANTHER" id="PTHR37422:SF13">
    <property type="entry name" value="LIPOPOLYSACCHARIDE BIOSYNTHESIS PROTEIN PA4999-RELATED"/>
    <property type="match status" value="1"/>
</dbReference>
<accession>H5SIV5</accession>
<keyword evidence="1" id="KW-0472">Membrane</keyword>
<reference evidence="2" key="2">
    <citation type="journal article" date="2012" name="PLoS ONE">
        <title>A Deeply Branching Thermophilic Bacterium with an Ancient Acetyl-CoA Pathway Dominates a Subsurface Ecosystem.</title>
        <authorList>
            <person name="Takami H."/>
            <person name="Noguchi H."/>
            <person name="Takaki Y."/>
            <person name="Uchiyama I."/>
            <person name="Toyoda A."/>
            <person name="Nishi S."/>
            <person name="Chee G.-J."/>
            <person name="Arai W."/>
            <person name="Nunoura T."/>
            <person name="Itoh T."/>
            <person name="Hattori M."/>
            <person name="Takai K."/>
        </authorList>
    </citation>
    <scope>NUCLEOTIDE SEQUENCE</scope>
</reference>
<feature type="transmembrane region" description="Helical" evidence="1">
    <location>
        <begin position="127"/>
        <end position="148"/>
    </location>
</feature>
<dbReference type="PANTHER" id="PTHR37422">
    <property type="entry name" value="TEICHURONIC ACID BIOSYNTHESIS PROTEIN TUAE"/>
    <property type="match status" value="1"/>
</dbReference>
<keyword evidence="1" id="KW-0812">Transmembrane</keyword>
<organism evidence="2">
    <name type="scientific">uncultured Acidobacteriota bacterium</name>
    <dbReference type="NCBI Taxonomy" id="171953"/>
    <lineage>
        <taxon>Bacteria</taxon>
        <taxon>Pseudomonadati</taxon>
        <taxon>Acidobacteriota</taxon>
        <taxon>environmental samples</taxon>
    </lineage>
</organism>
<name>H5SIV5_9BACT</name>
<gene>
    <name evidence="2" type="ORF">HGMM_F34F02C28</name>
</gene>
<sequence>MWRDLAILWRREKLVHLSLVGAILIGFLIAPIKDRYPSPVSYFLFDILFALALFFWMTGRAHLGRALLPETPVTKMLLVFYALCAVYALFPGIPVWIGLSAFRGWCFFTVAYLLGYDITRSGAHVRAYLLVVIALAVLAGGYGIYQYLAGVESVIPDDELAAERHRFATYVTPTGEVEFRIFSTFVSAGAFGSMMAYASALALILSMSREISPAWRILLRVGIVPMMTSLILTGTRAALVMILIGVVLLWWHRRTIRVYLVAAALISIGVRLGIDLTEGRAAERFASLADLGLILGRVSNPFLAGVQAIRDAPWGHGLGRTGHGVPFFMGQWYPTFHPIFADGDFGRIMIEMGVLGLVVLVLLLGTALRSAWRAARRLKGTPEEEIALAIVSGAFMMGIGTLVGSPLLSIPHGMLWWFFLGAVLKLSDLEERRQRAWWRAWSEVLVPIERGDRSRAFSAAEGRAGSPRRARRR</sequence>
<dbReference type="AlphaFoldDB" id="H5SIV5"/>
<evidence type="ECO:0008006" key="3">
    <source>
        <dbReference type="Google" id="ProtNLM"/>
    </source>
</evidence>
<evidence type="ECO:0000256" key="1">
    <source>
        <dbReference type="SAM" id="Phobius"/>
    </source>
</evidence>
<feature type="transmembrane region" description="Helical" evidence="1">
    <location>
        <begin position="345"/>
        <end position="365"/>
    </location>
</feature>
<reference evidence="2" key="1">
    <citation type="journal article" date="2005" name="Environ. Microbiol.">
        <title>Genetic and functional properties of uncultivated thermophilic crenarchaeotes from a subsurface gold mine as revealed by analysis of genome fragments.</title>
        <authorList>
            <person name="Nunoura T."/>
            <person name="Hirayama H."/>
            <person name="Takami H."/>
            <person name="Oida H."/>
            <person name="Nishi S."/>
            <person name="Shimamura S."/>
            <person name="Suzuki Y."/>
            <person name="Inagaki F."/>
            <person name="Takai K."/>
            <person name="Nealson K.H."/>
            <person name="Horikoshi K."/>
        </authorList>
    </citation>
    <scope>NUCLEOTIDE SEQUENCE</scope>
</reference>
<proteinExistence type="predicted"/>
<feature type="transmembrane region" description="Helical" evidence="1">
    <location>
        <begin position="73"/>
        <end position="90"/>
    </location>
</feature>
<feature type="transmembrane region" description="Helical" evidence="1">
    <location>
        <begin position="256"/>
        <end position="274"/>
    </location>
</feature>
<feature type="transmembrane region" description="Helical" evidence="1">
    <location>
        <begin position="12"/>
        <end position="30"/>
    </location>
</feature>
<protein>
    <recommendedName>
        <fullName evidence="3">O-antigen polymerase</fullName>
    </recommendedName>
</protein>
<feature type="transmembrane region" description="Helical" evidence="1">
    <location>
        <begin position="42"/>
        <end position="61"/>
    </location>
</feature>
<dbReference type="EMBL" id="AP011737">
    <property type="protein sequence ID" value="BAL56091.1"/>
    <property type="molecule type" value="Genomic_DNA"/>
</dbReference>
<feature type="transmembrane region" description="Helical" evidence="1">
    <location>
        <begin position="386"/>
        <end position="404"/>
    </location>
</feature>
<feature type="transmembrane region" description="Helical" evidence="1">
    <location>
        <begin position="181"/>
        <end position="205"/>
    </location>
</feature>